<gene>
    <name evidence="1" type="ORF">ACFSYH_01960</name>
</gene>
<keyword evidence="2" id="KW-1185">Reference proteome</keyword>
<evidence type="ECO:0000313" key="2">
    <source>
        <dbReference type="Proteomes" id="UP001597391"/>
    </source>
</evidence>
<accession>A0ABW5XDR1</accession>
<dbReference type="Pfam" id="PF20036">
    <property type="entry name" value="Gp13-like"/>
    <property type="match status" value="1"/>
</dbReference>
<name>A0ABW5XDR1_9MICO</name>
<organism evidence="1 2">
    <name type="scientific">Populibacterium corticicola</name>
    <dbReference type="NCBI Taxonomy" id="1812826"/>
    <lineage>
        <taxon>Bacteria</taxon>
        <taxon>Bacillati</taxon>
        <taxon>Actinomycetota</taxon>
        <taxon>Actinomycetes</taxon>
        <taxon>Micrococcales</taxon>
        <taxon>Jonesiaceae</taxon>
        <taxon>Populibacterium</taxon>
    </lineage>
</organism>
<proteinExistence type="predicted"/>
<evidence type="ECO:0000313" key="1">
    <source>
        <dbReference type="EMBL" id="MFD2839336.1"/>
    </source>
</evidence>
<dbReference type="SUPFAM" id="SSF56563">
    <property type="entry name" value="Major capsid protein gp5"/>
    <property type="match status" value="1"/>
</dbReference>
<sequence>MATTLRADLYAPEVWEDVAHASFEDKAIIGSSDAVVANDELVGEPGETVTFPKWMALSEMEDIAETDAIVPEKLTQSSSEATIKEAAKGVEISDKAKLVGFGNAQDEAITQFGILSARKVDKDLINAAVTTVAGGITRADGGAAQDSKPFEHTITGGKITWDGLVDGIEKFGDDFEPSEFSGLYIRAEQRSQIMKDDTFIRASELASGGAGTVVRRGFIGEVAGLPVYVTNRLALGKSLILKKRALGLLHKRRPIVEQDRDILARTTVVTTNMHYAVKRLNDKGVLVVTIEA</sequence>
<comment type="caution">
    <text evidence="1">The sequence shown here is derived from an EMBL/GenBank/DDBJ whole genome shotgun (WGS) entry which is preliminary data.</text>
</comment>
<protein>
    <submittedName>
        <fullName evidence="1">Major capsid protein</fullName>
    </submittedName>
</protein>
<dbReference type="InterPro" id="IPR045404">
    <property type="entry name" value="Gp13-like"/>
</dbReference>
<dbReference type="EMBL" id="JBHUOP010000001">
    <property type="protein sequence ID" value="MFD2839336.1"/>
    <property type="molecule type" value="Genomic_DNA"/>
</dbReference>
<reference evidence="2" key="1">
    <citation type="journal article" date="2019" name="Int. J. Syst. Evol. Microbiol.">
        <title>The Global Catalogue of Microorganisms (GCM) 10K type strain sequencing project: providing services to taxonomists for standard genome sequencing and annotation.</title>
        <authorList>
            <consortium name="The Broad Institute Genomics Platform"/>
            <consortium name="The Broad Institute Genome Sequencing Center for Infectious Disease"/>
            <person name="Wu L."/>
            <person name="Ma J."/>
        </authorList>
    </citation>
    <scope>NUCLEOTIDE SEQUENCE [LARGE SCALE GENOMIC DNA]</scope>
    <source>
        <strain evidence="2">KCTC 33576</strain>
    </source>
</reference>
<dbReference type="RefSeq" id="WP_377464790.1">
    <property type="nucleotide sequence ID" value="NZ_JBHUOP010000001.1"/>
</dbReference>
<dbReference type="Proteomes" id="UP001597391">
    <property type="component" value="Unassembled WGS sequence"/>
</dbReference>